<proteinExistence type="predicted"/>
<dbReference type="Pfam" id="PF08242">
    <property type="entry name" value="Methyltransf_12"/>
    <property type="match status" value="1"/>
</dbReference>
<dbReference type="GeneID" id="89634206"/>
<evidence type="ECO:0000313" key="3">
    <source>
        <dbReference type="Proteomes" id="UP000245919"/>
    </source>
</evidence>
<dbReference type="AlphaFoldDB" id="A0A2Z3KGH9"/>
<protein>
    <recommendedName>
        <fullName evidence="1">Methyltransferase type 12 domain-containing protein</fullName>
    </recommendedName>
</protein>
<organism evidence="2 3">
    <name type="scientific">Lactococcus lactis subsp. lactis</name>
    <name type="common">Streptococcus lactis</name>
    <dbReference type="NCBI Taxonomy" id="1360"/>
    <lineage>
        <taxon>Bacteria</taxon>
        <taxon>Bacillati</taxon>
        <taxon>Bacillota</taxon>
        <taxon>Bacilli</taxon>
        <taxon>Lactobacillales</taxon>
        <taxon>Streptococcaceae</taxon>
        <taxon>Lactococcus</taxon>
    </lineage>
</organism>
<dbReference type="CDD" id="cd02440">
    <property type="entry name" value="AdoMet_MTases"/>
    <property type="match status" value="1"/>
</dbReference>
<dbReference type="InterPro" id="IPR013217">
    <property type="entry name" value="Methyltransf_12"/>
</dbReference>
<dbReference type="RefSeq" id="WP_109991265.1">
    <property type="nucleotide sequence ID" value="NZ_CP028160.1"/>
</dbReference>
<dbReference type="InterPro" id="IPR029063">
    <property type="entry name" value="SAM-dependent_MTases_sf"/>
</dbReference>
<accession>A0A2Z3KGH9</accession>
<reference evidence="2 3" key="1">
    <citation type="submission" date="2018-03" db="EMBL/GenBank/DDBJ databases">
        <title>Genome sequence of Lactococcus lactis strain 14B4 from almond drupe.</title>
        <authorList>
            <person name="Tran T.D."/>
            <person name="McGarvey J.A."/>
            <person name="Huynh S."/>
            <person name="Parker C.T."/>
        </authorList>
    </citation>
    <scope>NUCLEOTIDE SEQUENCE [LARGE SCALE GENOMIC DNA]</scope>
    <source>
        <strain evidence="2 3">14B4</strain>
    </source>
</reference>
<feature type="domain" description="Methyltransferase type 12" evidence="1">
    <location>
        <begin position="45"/>
        <end position="130"/>
    </location>
</feature>
<dbReference type="EMBL" id="CP028160">
    <property type="protein sequence ID" value="AWN66578.1"/>
    <property type="molecule type" value="Genomic_DNA"/>
</dbReference>
<dbReference type="Proteomes" id="UP000245919">
    <property type="component" value="Chromosome"/>
</dbReference>
<evidence type="ECO:0000259" key="1">
    <source>
        <dbReference type="Pfam" id="PF08242"/>
    </source>
</evidence>
<sequence length="263" mass="30370">MSTQRNNSGFQLSDSTWLENHHNAKKDLRYEFAQKLALRKPKTIVDIGCGTGLWLSIFNEVLPKDCKFIGVDFDINSLKEAESRAKDWNRDCEWISLNVNKDAEKIPKADLALIFNFSSYIEDLDSFLAILSKERGFKEIALRQFAGDEIKFGPFAPTIHTQIDQSIKNSIGSSRQIRYFDMDRLISAANSSKRTVTLNNFELFKAFSPFDDNTFPYIKGTAEWTLDRVSNNEKPYIQNWLKKTNDKETSLYFFSLDWTALLI</sequence>
<name>A0A2Z3KGH9_LACLL</name>
<gene>
    <name evidence="2" type="ORF">LL14B4_10480</name>
</gene>
<dbReference type="Gene3D" id="3.40.50.150">
    <property type="entry name" value="Vaccinia Virus protein VP39"/>
    <property type="match status" value="1"/>
</dbReference>
<evidence type="ECO:0000313" key="2">
    <source>
        <dbReference type="EMBL" id="AWN66578.1"/>
    </source>
</evidence>
<dbReference type="SUPFAM" id="SSF53335">
    <property type="entry name" value="S-adenosyl-L-methionine-dependent methyltransferases"/>
    <property type="match status" value="1"/>
</dbReference>